<dbReference type="AlphaFoldDB" id="A0A953J913"/>
<dbReference type="Pfam" id="PF10262">
    <property type="entry name" value="Rdx"/>
    <property type="match status" value="1"/>
</dbReference>
<dbReference type="NCBIfam" id="TIGR02174">
    <property type="entry name" value="CXXU_selWTH"/>
    <property type="match status" value="1"/>
</dbReference>
<evidence type="ECO:0000256" key="1">
    <source>
        <dbReference type="ARBA" id="ARBA00023284"/>
    </source>
</evidence>
<reference evidence="2" key="2">
    <citation type="submission" date="2021-08" db="EMBL/GenBank/DDBJ databases">
        <authorList>
            <person name="Dalcin Martins P."/>
        </authorList>
    </citation>
    <scope>NUCLEOTIDE SEQUENCE</scope>
    <source>
        <strain evidence="2">MAG_39</strain>
    </source>
</reference>
<dbReference type="InterPro" id="IPR036249">
    <property type="entry name" value="Thioredoxin-like_sf"/>
</dbReference>
<dbReference type="Gene3D" id="3.40.30.10">
    <property type="entry name" value="Glutaredoxin"/>
    <property type="match status" value="1"/>
</dbReference>
<keyword evidence="1" id="KW-0676">Redox-active center</keyword>
<organism evidence="2 3">
    <name type="scientific">Candidatus Nitrobium versatile</name>
    <dbReference type="NCBI Taxonomy" id="2884831"/>
    <lineage>
        <taxon>Bacteria</taxon>
        <taxon>Pseudomonadati</taxon>
        <taxon>Nitrospirota</taxon>
        <taxon>Nitrospiria</taxon>
        <taxon>Nitrospirales</taxon>
        <taxon>Nitrospiraceae</taxon>
        <taxon>Candidatus Nitrobium</taxon>
    </lineage>
</organism>
<gene>
    <name evidence="2" type="ORF">K8I29_04840</name>
</gene>
<name>A0A953J913_9BACT</name>
<evidence type="ECO:0000313" key="3">
    <source>
        <dbReference type="Proteomes" id="UP000705867"/>
    </source>
</evidence>
<protein>
    <submittedName>
        <fullName evidence="2">Rdx family protein</fullName>
    </submittedName>
</protein>
<sequence>MNQENAKAGSSVKDVAIEYCVTCNFRPMAAVLAKQVEMELGVKPELVPSTVSGAFEIKADNEMVFSKTQSGRFPQQGEVVQILKSKTKRE</sequence>
<dbReference type="EMBL" id="JAIOIV010000034">
    <property type="protein sequence ID" value="MBZ0155527.1"/>
    <property type="molecule type" value="Genomic_DNA"/>
</dbReference>
<reference evidence="2" key="1">
    <citation type="journal article" date="2021" name="bioRxiv">
        <title>Unraveling nitrogen, sulfur and carbon metabolic pathways and microbial community transcriptional responses to substrate deprivation and toxicity stresses in a bioreactor mimicking anoxic brackish coastal sediment conditions.</title>
        <authorList>
            <person name="Martins P.D."/>
            <person name="Echeveste M.J."/>
            <person name="Arshad A."/>
            <person name="Kurth J."/>
            <person name="Ouboter H."/>
            <person name="Jetten M.S.M."/>
            <person name="Welte C.U."/>
        </authorList>
    </citation>
    <scope>NUCLEOTIDE SEQUENCE</scope>
    <source>
        <strain evidence="2">MAG_39</strain>
    </source>
</reference>
<dbReference type="InterPro" id="IPR011893">
    <property type="entry name" value="Selenoprotein_Rdx-typ"/>
</dbReference>
<proteinExistence type="predicted"/>
<comment type="caution">
    <text evidence="2">The sequence shown here is derived from an EMBL/GenBank/DDBJ whole genome shotgun (WGS) entry which is preliminary data.</text>
</comment>
<evidence type="ECO:0000313" key="2">
    <source>
        <dbReference type="EMBL" id="MBZ0155527.1"/>
    </source>
</evidence>
<dbReference type="Proteomes" id="UP000705867">
    <property type="component" value="Unassembled WGS sequence"/>
</dbReference>
<accession>A0A953J913</accession>
<dbReference type="SUPFAM" id="SSF52833">
    <property type="entry name" value="Thioredoxin-like"/>
    <property type="match status" value="1"/>
</dbReference>